<dbReference type="InterPro" id="IPR057667">
    <property type="entry name" value="HTH_SB"/>
</dbReference>
<gene>
    <name evidence="3" type="ORF">COCON_G00171650</name>
</gene>
<organism evidence="3 4">
    <name type="scientific">Conger conger</name>
    <name type="common">Conger eel</name>
    <name type="synonym">Muraena conger</name>
    <dbReference type="NCBI Taxonomy" id="82655"/>
    <lineage>
        <taxon>Eukaryota</taxon>
        <taxon>Metazoa</taxon>
        <taxon>Chordata</taxon>
        <taxon>Craniata</taxon>
        <taxon>Vertebrata</taxon>
        <taxon>Euteleostomi</taxon>
        <taxon>Actinopterygii</taxon>
        <taxon>Neopterygii</taxon>
        <taxon>Teleostei</taxon>
        <taxon>Anguilliformes</taxon>
        <taxon>Congridae</taxon>
        <taxon>Conger</taxon>
    </lineage>
</organism>
<protein>
    <recommendedName>
        <fullName evidence="5">Transposase Tc1-like domain-containing protein</fullName>
    </recommendedName>
</protein>
<feature type="non-terminal residue" evidence="3">
    <location>
        <position position="1"/>
    </location>
</feature>
<proteinExistence type="predicted"/>
<evidence type="ECO:0000259" key="2">
    <source>
        <dbReference type="Pfam" id="PF25787"/>
    </source>
</evidence>
<keyword evidence="4" id="KW-1185">Reference proteome</keyword>
<name>A0A9Q1D7W4_CONCO</name>
<comment type="caution">
    <text evidence="3">The sequence shown here is derived from an EMBL/GenBank/DDBJ whole genome shotgun (WGS) entry which is preliminary data.</text>
</comment>
<dbReference type="GO" id="GO:0003677">
    <property type="term" value="F:DNA binding"/>
    <property type="evidence" value="ECO:0007669"/>
    <property type="project" value="InterPro"/>
</dbReference>
<dbReference type="GO" id="GO:0015074">
    <property type="term" value="P:DNA integration"/>
    <property type="evidence" value="ECO:0007669"/>
    <property type="project" value="InterPro"/>
</dbReference>
<dbReference type="OrthoDB" id="3263820at2759"/>
<reference evidence="3" key="1">
    <citation type="journal article" date="2023" name="Science">
        <title>Genome structures resolve the early diversification of teleost fishes.</title>
        <authorList>
            <person name="Parey E."/>
            <person name="Louis A."/>
            <person name="Montfort J."/>
            <person name="Bouchez O."/>
            <person name="Roques C."/>
            <person name="Iampietro C."/>
            <person name="Lluch J."/>
            <person name="Castinel A."/>
            <person name="Donnadieu C."/>
            <person name="Desvignes T."/>
            <person name="Floi Bucao C."/>
            <person name="Jouanno E."/>
            <person name="Wen M."/>
            <person name="Mejri S."/>
            <person name="Dirks R."/>
            <person name="Jansen H."/>
            <person name="Henkel C."/>
            <person name="Chen W.J."/>
            <person name="Zahm M."/>
            <person name="Cabau C."/>
            <person name="Klopp C."/>
            <person name="Thompson A.W."/>
            <person name="Robinson-Rechavi M."/>
            <person name="Braasch I."/>
            <person name="Lecointre G."/>
            <person name="Bobe J."/>
            <person name="Postlethwait J.H."/>
            <person name="Berthelot C."/>
            <person name="Roest Crollius H."/>
            <person name="Guiguen Y."/>
        </authorList>
    </citation>
    <scope>NUCLEOTIDE SEQUENCE</scope>
    <source>
        <strain evidence="3">Concon-B</strain>
    </source>
</reference>
<dbReference type="InterPro" id="IPR002492">
    <property type="entry name" value="Transposase_Tc1-like"/>
</dbReference>
<evidence type="ECO:0000313" key="3">
    <source>
        <dbReference type="EMBL" id="KAJ8261442.1"/>
    </source>
</evidence>
<dbReference type="GO" id="GO:0006313">
    <property type="term" value="P:DNA transposition"/>
    <property type="evidence" value="ECO:0007669"/>
    <property type="project" value="InterPro"/>
</dbReference>
<evidence type="ECO:0000259" key="1">
    <source>
        <dbReference type="Pfam" id="PF01498"/>
    </source>
</evidence>
<evidence type="ECO:0008006" key="5">
    <source>
        <dbReference type="Google" id="ProtNLM"/>
    </source>
</evidence>
<dbReference type="Pfam" id="PF01498">
    <property type="entry name" value="HTH_Tnp_Tc3_2"/>
    <property type="match status" value="1"/>
</dbReference>
<dbReference type="SUPFAM" id="SSF46689">
    <property type="entry name" value="Homeodomain-like"/>
    <property type="match status" value="1"/>
</dbReference>
<evidence type="ECO:0000313" key="4">
    <source>
        <dbReference type="Proteomes" id="UP001152803"/>
    </source>
</evidence>
<dbReference type="InterPro" id="IPR036388">
    <property type="entry name" value="WH-like_DNA-bd_sf"/>
</dbReference>
<feature type="domain" description="Transposase Tc1-like" evidence="1">
    <location>
        <begin position="147"/>
        <end position="215"/>
    </location>
</feature>
<dbReference type="AlphaFoldDB" id="A0A9Q1D7W4"/>
<feature type="domain" description="Sleeping Beauty transposase HTH" evidence="2">
    <location>
        <begin position="78"/>
        <end position="129"/>
    </location>
</feature>
<dbReference type="Gene3D" id="1.10.10.10">
    <property type="entry name" value="Winged helix-like DNA-binding domain superfamily/Winged helix DNA-binding domain"/>
    <property type="match status" value="1"/>
</dbReference>
<dbReference type="InterPro" id="IPR009057">
    <property type="entry name" value="Homeodomain-like_sf"/>
</dbReference>
<dbReference type="EMBL" id="JAFJMO010000012">
    <property type="protein sequence ID" value="KAJ8261442.1"/>
    <property type="molecule type" value="Genomic_DNA"/>
</dbReference>
<accession>A0A9Q1D7W4</accession>
<dbReference type="Proteomes" id="UP001152803">
    <property type="component" value="Unassembled WGS sequence"/>
</dbReference>
<dbReference type="Pfam" id="PF25787">
    <property type="entry name" value="HTH_SB"/>
    <property type="match status" value="1"/>
</dbReference>
<sequence>MCVTGCWRQRLATARLPPQCRTHPSPQQTGGWGRGATGMGKVENSLLILINAPSASGPHWNGMAVDLSLVPHKKHLMMGKSKELSRDLCNQIVAKHENGIGYRRISQLLNLPVSTIGGIIRKWKQHHSTINRPRTRAPRKISDQGVRRILRRVAKEPRTTRKELQKDLEAAGTTVTERTVVNALHRHGLCARSARKTPLLEKRHVCLKFAKQHLDKPVNYWEHVLWSDE</sequence>